<dbReference type="UniPathway" id="UPA00214"/>
<keyword evidence="3 12" id="KW-0808">Transferase</keyword>
<dbReference type="AlphaFoldDB" id="A0A2K1P0T8"/>
<dbReference type="PANTHER" id="PTHR42763">
    <property type="entry name" value="ADP-GLUCOSE PHOSPHORYLASE"/>
    <property type="match status" value="1"/>
</dbReference>
<evidence type="ECO:0000256" key="5">
    <source>
        <dbReference type="ARBA" id="ARBA00022723"/>
    </source>
</evidence>
<accession>A0A2K1P0T8</accession>
<dbReference type="Gene3D" id="3.30.428.10">
    <property type="entry name" value="HIT-like"/>
    <property type="match status" value="2"/>
</dbReference>
<dbReference type="InterPro" id="IPR005849">
    <property type="entry name" value="GalP_Utransf_N"/>
</dbReference>
<evidence type="ECO:0000256" key="4">
    <source>
        <dbReference type="ARBA" id="ARBA00022695"/>
    </source>
</evidence>
<dbReference type="PANTHER" id="PTHR42763:SF1">
    <property type="entry name" value="UDP-GLUCOSE--HEXOSE-1-PHOSPHATE URIDYLYLTRANSFERASE"/>
    <property type="match status" value="1"/>
</dbReference>
<evidence type="ECO:0000256" key="1">
    <source>
        <dbReference type="ARBA" id="ARBA00001947"/>
    </source>
</evidence>
<dbReference type="GO" id="GO:0006012">
    <property type="term" value="P:galactose metabolic process"/>
    <property type="evidence" value="ECO:0007669"/>
    <property type="project" value="UniProtKB-UniRule"/>
</dbReference>
<dbReference type="EC" id="2.7.7.12" evidence="8"/>
<evidence type="ECO:0000256" key="2">
    <source>
        <dbReference type="ARBA" id="ARBA00010951"/>
    </source>
</evidence>
<sequence length="336" mass="39399">MMELRKDPIIKRWVIISSERSKRPMDFKKQQPKSEDSFCPFDYGNEYSTPEEIIAFRDANSTPNSPGWWVRVVPNKFPALHSENELKKQGIGIYDQMSGYGYHEVIIETPQHNAKFADMPMDQIKEIIWAYIKRFQTIRKDKRIKYVQIFKNKGEEAGASLLHPHSQLIATPIVPITIKSEIEGSKSYYDFRERCVYCDIINQELKDKQRVVFKTDEFIVIEPYASRFPYETWLLPLKHSHDFGSLENKPTLVEDLAKTISIITKRFDKKLDDPPFNLFIHTSPFIDGLELYYHWHIEILPRLTNVAGFEWGTGFHINHVSPEQACNDLIEEKDIL</sequence>
<gene>
    <name evidence="12" type="ORF">X929_04675</name>
</gene>
<evidence type="ECO:0000256" key="8">
    <source>
        <dbReference type="NCBIfam" id="TIGR00209"/>
    </source>
</evidence>
<dbReference type="GO" id="GO:0008270">
    <property type="term" value="F:zinc ion binding"/>
    <property type="evidence" value="ECO:0007669"/>
    <property type="project" value="InterPro"/>
</dbReference>
<dbReference type="InterPro" id="IPR005850">
    <property type="entry name" value="GalP_Utransf_C"/>
</dbReference>
<reference evidence="12 13" key="1">
    <citation type="submission" date="2013-12" db="EMBL/GenBank/DDBJ databases">
        <title>Comparative genomics of Petrotoga isolates.</title>
        <authorList>
            <person name="Nesbo C.L."/>
            <person name="Charchuk R."/>
            <person name="Chow K."/>
        </authorList>
    </citation>
    <scope>NUCLEOTIDE SEQUENCE [LARGE SCALE GENOMIC DNA]</scope>
    <source>
        <strain evidence="12 13">DSM 13574</strain>
    </source>
</reference>
<evidence type="ECO:0000259" key="11">
    <source>
        <dbReference type="Pfam" id="PF02744"/>
    </source>
</evidence>
<dbReference type="GO" id="GO:0008108">
    <property type="term" value="F:UDP-glucose:hexose-1-phosphate uridylyltransferase activity"/>
    <property type="evidence" value="ECO:0007669"/>
    <property type="project" value="UniProtKB-UniRule"/>
</dbReference>
<comment type="cofactor">
    <cofactor evidence="1">
        <name>Zn(2+)</name>
        <dbReference type="ChEBI" id="CHEBI:29105"/>
    </cofactor>
</comment>
<evidence type="ECO:0000313" key="12">
    <source>
        <dbReference type="EMBL" id="PNR96394.1"/>
    </source>
</evidence>
<evidence type="ECO:0000256" key="7">
    <source>
        <dbReference type="ARBA" id="ARBA00023277"/>
    </source>
</evidence>
<evidence type="ECO:0000313" key="13">
    <source>
        <dbReference type="Proteomes" id="UP000236434"/>
    </source>
</evidence>
<feature type="active site" description="Tele-UMP-histidine intermediate" evidence="9">
    <location>
        <position position="165"/>
    </location>
</feature>
<dbReference type="NCBIfam" id="TIGR00209">
    <property type="entry name" value="galT_1"/>
    <property type="match status" value="1"/>
</dbReference>
<dbReference type="InterPro" id="IPR036265">
    <property type="entry name" value="HIT-like_sf"/>
</dbReference>
<evidence type="ECO:0000256" key="6">
    <source>
        <dbReference type="ARBA" id="ARBA00022833"/>
    </source>
</evidence>
<name>A0A2K1P0T8_9BACT</name>
<dbReference type="Pfam" id="PF02744">
    <property type="entry name" value="GalP_UDP_tr_C"/>
    <property type="match status" value="1"/>
</dbReference>
<dbReference type="Pfam" id="PF01087">
    <property type="entry name" value="GalP_UDP_transf"/>
    <property type="match status" value="1"/>
</dbReference>
<keyword evidence="5" id="KW-0479">Metal-binding</keyword>
<comment type="caution">
    <text evidence="12">The sequence shown here is derived from an EMBL/GenBank/DDBJ whole genome shotgun (WGS) entry which is preliminary data.</text>
</comment>
<evidence type="ECO:0000256" key="3">
    <source>
        <dbReference type="ARBA" id="ARBA00022679"/>
    </source>
</evidence>
<evidence type="ECO:0000259" key="10">
    <source>
        <dbReference type="Pfam" id="PF01087"/>
    </source>
</evidence>
<protein>
    <recommendedName>
        <fullName evidence="8">Galactose-1-phosphate uridylyltransferase</fullName>
        <ecNumber evidence="8">2.7.7.12</ecNumber>
    </recommendedName>
</protein>
<feature type="domain" description="Galactose-1-phosphate uridyl transferase N-terminal" evidence="10">
    <location>
        <begin position="4"/>
        <end position="175"/>
    </location>
</feature>
<keyword evidence="4 12" id="KW-0548">Nucleotidyltransferase</keyword>
<evidence type="ECO:0000256" key="9">
    <source>
        <dbReference type="PIRSR" id="PIRSR000808-1"/>
    </source>
</evidence>
<organism evidence="12 13">
    <name type="scientific">Petrotoga olearia DSM 13574</name>
    <dbReference type="NCBI Taxonomy" id="1122955"/>
    <lineage>
        <taxon>Bacteria</taxon>
        <taxon>Thermotogati</taxon>
        <taxon>Thermotogota</taxon>
        <taxon>Thermotogae</taxon>
        <taxon>Petrotogales</taxon>
        <taxon>Petrotogaceae</taxon>
        <taxon>Petrotoga</taxon>
    </lineage>
</organism>
<feature type="domain" description="Galactose-1-phosphate uridyl transferase C-terminal" evidence="11">
    <location>
        <begin position="186"/>
        <end position="309"/>
    </location>
</feature>
<proteinExistence type="inferred from homology"/>
<dbReference type="InterPro" id="IPR001937">
    <property type="entry name" value="GalP_UDPtransf1"/>
</dbReference>
<dbReference type="Proteomes" id="UP000236434">
    <property type="component" value="Unassembled WGS sequence"/>
</dbReference>
<dbReference type="InterPro" id="IPR053177">
    <property type="entry name" value="ADP-glucose_phosphorylase"/>
</dbReference>
<dbReference type="EMBL" id="AZRL01000012">
    <property type="protein sequence ID" value="PNR96394.1"/>
    <property type="molecule type" value="Genomic_DNA"/>
</dbReference>
<comment type="similarity">
    <text evidence="2">Belongs to the galactose-1-phosphate uridylyltransferase type 1 family.</text>
</comment>
<dbReference type="OrthoDB" id="9769064at2"/>
<keyword evidence="6" id="KW-0862">Zinc</keyword>
<dbReference type="RefSeq" id="WP_103066861.1">
    <property type="nucleotide sequence ID" value="NZ_AZRL01000012.1"/>
</dbReference>
<dbReference type="SUPFAM" id="SSF54197">
    <property type="entry name" value="HIT-like"/>
    <property type="match status" value="2"/>
</dbReference>
<dbReference type="PIRSF" id="PIRSF000808">
    <property type="entry name" value="GalT"/>
    <property type="match status" value="1"/>
</dbReference>
<keyword evidence="7" id="KW-0119">Carbohydrate metabolism</keyword>